<evidence type="ECO:0008006" key="5">
    <source>
        <dbReference type="Google" id="ProtNLM"/>
    </source>
</evidence>
<reference evidence="4" key="1">
    <citation type="journal article" date="2018" name="Nat. Microbiol.">
        <title>Leveraging single-cell genomics to expand the fungal tree of life.</title>
        <authorList>
            <person name="Ahrendt S.R."/>
            <person name="Quandt C.A."/>
            <person name="Ciobanu D."/>
            <person name="Clum A."/>
            <person name="Salamov A."/>
            <person name="Andreopoulos B."/>
            <person name="Cheng J.F."/>
            <person name="Woyke T."/>
            <person name="Pelin A."/>
            <person name="Henrissat B."/>
            <person name="Reynolds N.K."/>
            <person name="Benny G.L."/>
            <person name="Smith M.E."/>
            <person name="James T.Y."/>
            <person name="Grigoriev I.V."/>
        </authorList>
    </citation>
    <scope>NUCLEOTIDE SEQUENCE [LARGE SCALE GENOMIC DNA]</scope>
</reference>
<evidence type="ECO:0000313" key="3">
    <source>
        <dbReference type="EMBL" id="RKP14835.1"/>
    </source>
</evidence>
<sequence>MRLATRTLTTFVLVGICLAAFTVASPIPGDDGVTSGGSGSTGDNEGSGESGNTDKEIIEWARKQKEQKDADDAAKAADEALMRDPCHGTPCITNPGPIN</sequence>
<organism evidence="3 4">
    <name type="scientific">Piptocephalis cylindrospora</name>
    <dbReference type="NCBI Taxonomy" id="1907219"/>
    <lineage>
        <taxon>Eukaryota</taxon>
        <taxon>Fungi</taxon>
        <taxon>Fungi incertae sedis</taxon>
        <taxon>Zoopagomycota</taxon>
        <taxon>Zoopagomycotina</taxon>
        <taxon>Zoopagomycetes</taxon>
        <taxon>Zoopagales</taxon>
        <taxon>Piptocephalidaceae</taxon>
        <taxon>Piptocephalis</taxon>
    </lineage>
</organism>
<name>A0A4P9Y714_9FUNG</name>
<feature type="chain" id="PRO_5020672694" description="Secreted protein" evidence="2">
    <location>
        <begin position="25"/>
        <end position="99"/>
    </location>
</feature>
<proteinExistence type="predicted"/>
<evidence type="ECO:0000313" key="4">
    <source>
        <dbReference type="Proteomes" id="UP000267251"/>
    </source>
</evidence>
<dbReference type="Proteomes" id="UP000267251">
    <property type="component" value="Unassembled WGS sequence"/>
</dbReference>
<keyword evidence="4" id="KW-1185">Reference proteome</keyword>
<keyword evidence="2" id="KW-0732">Signal</keyword>
<protein>
    <recommendedName>
        <fullName evidence="5">Secreted protein</fullName>
    </recommendedName>
</protein>
<feature type="signal peptide" evidence="2">
    <location>
        <begin position="1"/>
        <end position="24"/>
    </location>
</feature>
<accession>A0A4P9Y714</accession>
<evidence type="ECO:0000256" key="1">
    <source>
        <dbReference type="SAM" id="MobiDB-lite"/>
    </source>
</evidence>
<feature type="region of interest" description="Disordered" evidence="1">
    <location>
        <begin position="80"/>
        <end position="99"/>
    </location>
</feature>
<feature type="region of interest" description="Disordered" evidence="1">
    <location>
        <begin position="25"/>
        <end position="57"/>
    </location>
</feature>
<dbReference type="EMBL" id="KZ987785">
    <property type="protein sequence ID" value="RKP14835.1"/>
    <property type="molecule type" value="Genomic_DNA"/>
</dbReference>
<dbReference type="AlphaFoldDB" id="A0A4P9Y714"/>
<evidence type="ECO:0000256" key="2">
    <source>
        <dbReference type="SAM" id="SignalP"/>
    </source>
</evidence>
<gene>
    <name evidence="3" type="ORF">BJ684DRAFT_18782</name>
</gene>